<accession>A0ABW2XTC6</accession>
<keyword evidence="2" id="KW-0378">Hydrolase</keyword>
<proteinExistence type="predicted"/>
<keyword evidence="2" id="KW-0255">Endonuclease</keyword>
<dbReference type="Gene3D" id="3.40.1350.10">
    <property type="match status" value="1"/>
</dbReference>
<reference evidence="3" key="1">
    <citation type="journal article" date="2019" name="Int. J. Syst. Evol. Microbiol.">
        <title>The Global Catalogue of Microorganisms (GCM) 10K type strain sequencing project: providing services to taxonomists for standard genome sequencing and annotation.</title>
        <authorList>
            <consortium name="The Broad Institute Genomics Platform"/>
            <consortium name="The Broad Institute Genome Sequencing Center for Infectious Disease"/>
            <person name="Wu L."/>
            <person name="Ma J."/>
        </authorList>
    </citation>
    <scope>NUCLEOTIDE SEQUENCE [LARGE SCALE GENOMIC DNA]</scope>
    <source>
        <strain evidence="3">JCM 9371</strain>
    </source>
</reference>
<feature type="domain" description="Restriction endonuclease type IV Mrr" evidence="1">
    <location>
        <begin position="216"/>
        <end position="327"/>
    </location>
</feature>
<dbReference type="EMBL" id="JBHTGP010000013">
    <property type="protein sequence ID" value="MFD0687780.1"/>
    <property type="molecule type" value="Genomic_DNA"/>
</dbReference>
<name>A0ABW2XTC6_9ACTN</name>
<dbReference type="InterPro" id="IPR011856">
    <property type="entry name" value="tRNA_endonuc-like_dom_sf"/>
</dbReference>
<evidence type="ECO:0000313" key="3">
    <source>
        <dbReference type="Proteomes" id="UP001597063"/>
    </source>
</evidence>
<dbReference type="RefSeq" id="WP_207399830.1">
    <property type="nucleotide sequence ID" value="NZ_CAACUY010000047.1"/>
</dbReference>
<dbReference type="InterPro" id="IPR007560">
    <property type="entry name" value="Restrct_endonuc_IV_Mrr"/>
</dbReference>
<dbReference type="PANTHER" id="PTHR30015:SF7">
    <property type="entry name" value="TYPE IV METHYL-DIRECTED RESTRICTION ENZYME ECOKMRR"/>
    <property type="match status" value="1"/>
</dbReference>
<evidence type="ECO:0000313" key="2">
    <source>
        <dbReference type="EMBL" id="MFD0687780.1"/>
    </source>
</evidence>
<dbReference type="Pfam" id="PF04471">
    <property type="entry name" value="Mrr_cat"/>
    <property type="match status" value="1"/>
</dbReference>
<dbReference type="GO" id="GO:0016787">
    <property type="term" value="F:hydrolase activity"/>
    <property type="evidence" value="ECO:0007669"/>
    <property type="project" value="UniProtKB-KW"/>
</dbReference>
<dbReference type="PANTHER" id="PTHR30015">
    <property type="entry name" value="MRR RESTRICTION SYSTEM PROTEIN"/>
    <property type="match status" value="1"/>
</dbReference>
<comment type="caution">
    <text evidence="2">The sequence shown here is derived from an EMBL/GenBank/DDBJ whole genome shotgun (WGS) entry which is preliminary data.</text>
</comment>
<organism evidence="2 3">
    <name type="scientific">Actinomadura fibrosa</name>
    <dbReference type="NCBI Taxonomy" id="111802"/>
    <lineage>
        <taxon>Bacteria</taxon>
        <taxon>Bacillati</taxon>
        <taxon>Actinomycetota</taxon>
        <taxon>Actinomycetes</taxon>
        <taxon>Streptosporangiales</taxon>
        <taxon>Thermomonosporaceae</taxon>
        <taxon>Actinomadura</taxon>
    </lineage>
</organism>
<dbReference type="PIRSF" id="PIRSF031853">
    <property type="entry name" value="UPC031853"/>
    <property type="match status" value="1"/>
</dbReference>
<keyword evidence="3" id="KW-1185">Reference proteome</keyword>
<dbReference type="Proteomes" id="UP001597063">
    <property type="component" value="Unassembled WGS sequence"/>
</dbReference>
<dbReference type="EC" id="3.1.21.-" evidence="2"/>
<keyword evidence="2" id="KW-0540">Nuclease</keyword>
<dbReference type="SUPFAM" id="SSF52980">
    <property type="entry name" value="Restriction endonuclease-like"/>
    <property type="match status" value="1"/>
</dbReference>
<gene>
    <name evidence="2" type="ORF">ACFQZM_25015</name>
</gene>
<sequence>MEDAVAVAWVVRAGKYGERDEWALAQGWSGGGWREVPDLTGCTTREQLAKVVAAAFPTASDGRLNNFIGQLWALRSRIEVGDLLIMPLKTTRQIALGRVTGGYIYRGDDPDLDKRHVVKVDWQRTDLPRTAVKQDLLFSLGSALTIFAPSKNNAVIRLEKLLTTGVDPGNAALIGPSTGAANVAEPGKITDVDEPELAADIEQAALDQITARVAEEFAGHGLATLVSAVLTAEGFYCDQSPPGPDGGIDITAGRGPLGLDSPRLLAQVKSGGQIGAPVVTQLHGVMSTHGAEQGLLVAWDGLTKPARDALKNQALRVRVWQAADVVNAVLRTYDRLPEDIRTRLPLRRVWMLSDGNS</sequence>
<dbReference type="InterPro" id="IPR011335">
    <property type="entry name" value="Restrct_endonuc-II-like"/>
</dbReference>
<dbReference type="GO" id="GO:0004519">
    <property type="term" value="F:endonuclease activity"/>
    <property type="evidence" value="ECO:0007669"/>
    <property type="project" value="UniProtKB-KW"/>
</dbReference>
<dbReference type="InterPro" id="IPR052906">
    <property type="entry name" value="Type_IV_Methyl-Rstrct_Enzyme"/>
</dbReference>
<protein>
    <submittedName>
        <fullName evidence="2">Restriction endonuclease</fullName>
        <ecNumber evidence="2">3.1.21.-</ecNumber>
    </submittedName>
</protein>
<evidence type="ECO:0000259" key="1">
    <source>
        <dbReference type="Pfam" id="PF04471"/>
    </source>
</evidence>
<dbReference type="InterPro" id="IPR016984">
    <property type="entry name" value="UCP031853"/>
</dbReference>